<dbReference type="Gene3D" id="2.30.30.40">
    <property type="entry name" value="SH3 Domains"/>
    <property type="match status" value="1"/>
</dbReference>
<dbReference type="AlphaFoldDB" id="A0A1W6MNN4"/>
<organism evidence="1 2">
    <name type="scientific">Nonlabens spongiae</name>
    <dbReference type="NCBI Taxonomy" id="331648"/>
    <lineage>
        <taxon>Bacteria</taxon>
        <taxon>Pseudomonadati</taxon>
        <taxon>Bacteroidota</taxon>
        <taxon>Flavobacteriia</taxon>
        <taxon>Flavobacteriales</taxon>
        <taxon>Flavobacteriaceae</taxon>
        <taxon>Nonlabens</taxon>
    </lineage>
</organism>
<accession>A0A1W6MNN4</accession>
<protein>
    <submittedName>
        <fullName evidence="1">Uncharacterized protein</fullName>
    </submittedName>
</protein>
<sequence length="335" mass="38198">MNAKSGLKLRAEASLEGRLIETLPYGAQVIIIPAEKGVRGSVLDNGSRVEGSWVKVKTLFHDYNASSGNEGFVFDYYLSKHLDDLPAESLHNFTDIYSFEEQTELDIPSVNARDELYKLGTNCNVRYEYNPAAKRALADIIQFKTVDYSDYKERVLLNPYKLDQSFVPKRFPVKDSMAAREGFTQYYLPINKGRDSVLVKDDTGEWGSVTEYLGYIKELDAYFATGFAEDQEIIKIDQKTGERSLFANGNFSISPEGTFLVSAYSEIFDQLTAFRVSFLDDKKKGFEIKFTSWFPVGALEWISEREFLMPVLPMDRRNENPDQSEPIYLLGQIKI</sequence>
<gene>
    <name evidence="1" type="ORF">BST97_14605</name>
</gene>
<dbReference type="STRING" id="331648.BST97_14605"/>
<evidence type="ECO:0000313" key="1">
    <source>
        <dbReference type="EMBL" id="ARN79116.1"/>
    </source>
</evidence>
<dbReference type="EMBL" id="CP019344">
    <property type="protein sequence ID" value="ARN79116.1"/>
    <property type="molecule type" value="Genomic_DNA"/>
</dbReference>
<reference evidence="1 2" key="1">
    <citation type="submission" date="2016-11" db="EMBL/GenBank/DDBJ databases">
        <title>Trade-off between light-utilization and light-protection in marine flavobacteria.</title>
        <authorList>
            <person name="Kumagai Y."/>
        </authorList>
    </citation>
    <scope>NUCLEOTIDE SEQUENCE [LARGE SCALE GENOMIC DNA]</scope>
    <source>
        <strain evidence="1 2">JCM 13191</strain>
    </source>
</reference>
<keyword evidence="2" id="KW-1185">Reference proteome</keyword>
<dbReference type="Proteomes" id="UP000193431">
    <property type="component" value="Chromosome"/>
</dbReference>
<evidence type="ECO:0000313" key="2">
    <source>
        <dbReference type="Proteomes" id="UP000193431"/>
    </source>
</evidence>
<name>A0A1W6MNN4_9FLAO</name>
<proteinExistence type="predicted"/>